<dbReference type="SUPFAM" id="SSF82784">
    <property type="entry name" value="OsmC-like"/>
    <property type="match status" value="1"/>
</dbReference>
<sequence>MCARAPERCRFRRRTDAAWHDGSMSLGTHRYALTTTWTGNRGTGTSGYRDYDRASTIGVAGKPDLLASSDKPFRGDPTRWNPEDMLLAALSECHLLSYLHACVTAGVVVVDYRDEATGTMQEDGRGGGAFTEVTLHPVVTVADESMRAAAEAAHAQANAWCFIANSVAFPVRHEATILVADAAD</sequence>
<dbReference type="InterPro" id="IPR003718">
    <property type="entry name" value="OsmC/Ohr_fam"/>
</dbReference>
<evidence type="ECO:0000313" key="1">
    <source>
        <dbReference type="EMBL" id="SFR40800.1"/>
    </source>
</evidence>
<dbReference type="Pfam" id="PF02566">
    <property type="entry name" value="OsmC"/>
    <property type="match status" value="1"/>
</dbReference>
<protein>
    <submittedName>
        <fullName evidence="1">Organic hydroperoxide reductase OsmC/OhrA</fullName>
    </submittedName>
</protein>
<dbReference type="InterPro" id="IPR015946">
    <property type="entry name" value="KH_dom-like_a/b"/>
</dbReference>
<accession>A0A1I6GF94</accession>
<dbReference type="EMBL" id="FOYR01000001">
    <property type="protein sequence ID" value="SFR40800.1"/>
    <property type="molecule type" value="Genomic_DNA"/>
</dbReference>
<dbReference type="PANTHER" id="PTHR42830">
    <property type="entry name" value="OSMOTICALLY INDUCIBLE FAMILY PROTEIN"/>
    <property type="match status" value="1"/>
</dbReference>
<dbReference type="Proteomes" id="UP000198877">
    <property type="component" value="Unassembled WGS sequence"/>
</dbReference>
<gene>
    <name evidence="1" type="ORF">SAMN04488591_1117</name>
</gene>
<proteinExistence type="predicted"/>
<dbReference type="Gene3D" id="3.30.300.20">
    <property type="match status" value="1"/>
</dbReference>
<name>A0A1I6GF94_9MICO</name>
<evidence type="ECO:0000313" key="2">
    <source>
        <dbReference type="Proteomes" id="UP000198877"/>
    </source>
</evidence>
<reference evidence="2" key="1">
    <citation type="submission" date="2016-10" db="EMBL/GenBank/DDBJ databases">
        <authorList>
            <person name="Varghese N."/>
            <person name="Submissions S."/>
        </authorList>
    </citation>
    <scope>NUCLEOTIDE SEQUENCE [LARGE SCALE GENOMIC DNA]</scope>
    <source>
        <strain evidence="2">CL127</strain>
    </source>
</reference>
<dbReference type="InterPro" id="IPR052707">
    <property type="entry name" value="OsmC_Ohr_Peroxiredoxin"/>
</dbReference>
<organism evidence="1 2">
    <name type="scientific">Microbacterium azadirachtae</name>
    <dbReference type="NCBI Taxonomy" id="582680"/>
    <lineage>
        <taxon>Bacteria</taxon>
        <taxon>Bacillati</taxon>
        <taxon>Actinomycetota</taxon>
        <taxon>Actinomycetes</taxon>
        <taxon>Micrococcales</taxon>
        <taxon>Microbacteriaceae</taxon>
        <taxon>Microbacterium</taxon>
    </lineage>
</organism>
<dbReference type="AlphaFoldDB" id="A0A1I6GF94"/>
<dbReference type="PANTHER" id="PTHR42830:SF2">
    <property type="entry name" value="OSMC_OHR FAMILY PROTEIN"/>
    <property type="match status" value="1"/>
</dbReference>
<dbReference type="InterPro" id="IPR036102">
    <property type="entry name" value="OsmC/Ohrsf"/>
</dbReference>